<proteinExistence type="predicted"/>
<gene>
    <name evidence="2" type="primary">DD3-3</name>
    <name evidence="2" type="ORF">SNEC2469_LOCUS24275</name>
</gene>
<comment type="caution">
    <text evidence="2">The sequence shown here is derived from an EMBL/GenBank/DDBJ whole genome shotgun (WGS) entry which is preliminary data.</text>
</comment>
<dbReference type="Proteomes" id="UP000601435">
    <property type="component" value="Unassembled WGS sequence"/>
</dbReference>
<keyword evidence="3" id="KW-1185">Reference proteome</keyword>
<dbReference type="EMBL" id="CAJNJA010046474">
    <property type="protein sequence ID" value="CAE7817487.1"/>
    <property type="molecule type" value="Genomic_DNA"/>
</dbReference>
<protein>
    <submittedName>
        <fullName evidence="2">DD3-3 protein</fullName>
    </submittedName>
</protein>
<sequence>MGPGGPGPGGWALAGLGHCGSQKLQGLETNLQLCLRRCQEPTKKEPLYFFDNFRAQYSRAPTVCEVSAQELARCSHVSFLDATVVKEEGSRGLTWGLCWIYAACPQLLSTLPGFATFRRQRPNGKAKEQVPRQSPSAGQWGAAVVASTAFFSSPPKEAQSVQVTLALSPSLAESVSEDRFEHRQLCVAPLRGANPRLLAKAPGDCEEEELALFEVRRAAPPGPRPRKQVGPHELVSVLVEISWKGYKLCAEAEEEEISLSRCEGPLQSSLWELQRAGEGHETLPSEPCLWLKSAEGQRDDRRGERYLALQDQDSERLQLLSGLRGGGFCWHLGQQQTWTEQHFEEPAETTERTERTTAAVVVWLMASKSYRFALERLLSSLRQAKEAVRVQVRWVPDMKDTRKEGFKLMGTELSPSYKVFYFNYAKYLFLFEALLEAETAEETPLLVVMDLDVQVFPGWTSTLRRCLADDGLKQSEEEEEDADEEAPEGPAPWQAAPWQSGADVCFLQQAAFGDGRLQQANSGVLVFGSGRKTRTRRRRSSSLGRFGGLLGALVQRLQSQEILARLLPEEEPVAFEQLHLNYVLNFIRKRAEAEAEQAERVPRLLRWGIYSPLVAYAGMFLTHAVLTDTVHHATASNVNLKEKLRFLEAAKLMSEDFRQLCPLNFEGKLSQSGPLEEFCFYFTAKDPHFGPLLPHHKLFQGFSEEDNSKVLDHLISRAQGRKAWIQLIIHFNERAYKRWCKARQNTSQTLRQLLELPY</sequence>
<evidence type="ECO:0000313" key="3">
    <source>
        <dbReference type="Proteomes" id="UP000601435"/>
    </source>
</evidence>
<dbReference type="AlphaFoldDB" id="A0A812Z9V3"/>
<accession>A0A812Z9V3</accession>
<organism evidence="2 3">
    <name type="scientific">Symbiodinium necroappetens</name>
    <dbReference type="NCBI Taxonomy" id="1628268"/>
    <lineage>
        <taxon>Eukaryota</taxon>
        <taxon>Sar</taxon>
        <taxon>Alveolata</taxon>
        <taxon>Dinophyceae</taxon>
        <taxon>Suessiales</taxon>
        <taxon>Symbiodiniaceae</taxon>
        <taxon>Symbiodinium</taxon>
    </lineage>
</organism>
<evidence type="ECO:0000313" key="2">
    <source>
        <dbReference type="EMBL" id="CAE7817487.1"/>
    </source>
</evidence>
<name>A0A812Z9V3_9DINO</name>
<reference evidence="2" key="1">
    <citation type="submission" date="2021-02" db="EMBL/GenBank/DDBJ databases">
        <authorList>
            <person name="Dougan E. K."/>
            <person name="Rhodes N."/>
            <person name="Thang M."/>
            <person name="Chan C."/>
        </authorList>
    </citation>
    <scope>NUCLEOTIDE SEQUENCE</scope>
</reference>
<evidence type="ECO:0000256" key="1">
    <source>
        <dbReference type="SAM" id="MobiDB-lite"/>
    </source>
</evidence>
<feature type="compositionally biased region" description="Acidic residues" evidence="1">
    <location>
        <begin position="476"/>
        <end position="487"/>
    </location>
</feature>
<dbReference type="OrthoDB" id="428803at2759"/>
<feature type="region of interest" description="Disordered" evidence="1">
    <location>
        <begin position="472"/>
        <end position="494"/>
    </location>
</feature>